<organism evidence="3 4">
    <name type="scientific">Dreissena polymorpha</name>
    <name type="common">Zebra mussel</name>
    <name type="synonym">Mytilus polymorpha</name>
    <dbReference type="NCBI Taxonomy" id="45954"/>
    <lineage>
        <taxon>Eukaryota</taxon>
        <taxon>Metazoa</taxon>
        <taxon>Spiralia</taxon>
        <taxon>Lophotrochozoa</taxon>
        <taxon>Mollusca</taxon>
        <taxon>Bivalvia</taxon>
        <taxon>Autobranchia</taxon>
        <taxon>Heteroconchia</taxon>
        <taxon>Euheterodonta</taxon>
        <taxon>Imparidentia</taxon>
        <taxon>Neoheterodontei</taxon>
        <taxon>Myida</taxon>
        <taxon>Dreissenoidea</taxon>
        <taxon>Dreissenidae</taxon>
        <taxon>Dreissena</taxon>
    </lineage>
</organism>
<evidence type="ECO:0000313" key="3">
    <source>
        <dbReference type="EMBL" id="KAH3708247.1"/>
    </source>
</evidence>
<feature type="compositionally biased region" description="Basic and acidic residues" evidence="1">
    <location>
        <begin position="8"/>
        <end position="40"/>
    </location>
</feature>
<comment type="caution">
    <text evidence="3">The sequence shown here is derived from an EMBL/GenBank/DDBJ whole genome shotgun (WGS) entry which is preliminary data.</text>
</comment>
<accession>A0A9D3YXS1</accession>
<dbReference type="AlphaFoldDB" id="A0A9D3YXS1"/>
<keyword evidence="2" id="KW-1133">Transmembrane helix</keyword>
<dbReference type="EMBL" id="JAIWYP010000014">
    <property type="protein sequence ID" value="KAH3708247.1"/>
    <property type="molecule type" value="Genomic_DNA"/>
</dbReference>
<evidence type="ECO:0000256" key="2">
    <source>
        <dbReference type="SAM" id="Phobius"/>
    </source>
</evidence>
<keyword evidence="2" id="KW-0472">Membrane</keyword>
<dbReference type="Proteomes" id="UP000828390">
    <property type="component" value="Unassembled WGS sequence"/>
</dbReference>
<protein>
    <recommendedName>
        <fullName evidence="5">Transmembrane protein</fullName>
    </recommendedName>
</protein>
<evidence type="ECO:0000256" key="1">
    <source>
        <dbReference type="SAM" id="MobiDB-lite"/>
    </source>
</evidence>
<name>A0A9D3YXS1_DREPO</name>
<gene>
    <name evidence="3" type="ORF">DPMN_067692</name>
</gene>
<evidence type="ECO:0008006" key="5">
    <source>
        <dbReference type="Google" id="ProtNLM"/>
    </source>
</evidence>
<feature type="transmembrane region" description="Helical" evidence="2">
    <location>
        <begin position="57"/>
        <end position="79"/>
    </location>
</feature>
<reference evidence="3" key="1">
    <citation type="journal article" date="2019" name="bioRxiv">
        <title>The Genome of the Zebra Mussel, Dreissena polymorpha: A Resource for Invasive Species Research.</title>
        <authorList>
            <person name="McCartney M.A."/>
            <person name="Auch B."/>
            <person name="Kono T."/>
            <person name="Mallez S."/>
            <person name="Zhang Y."/>
            <person name="Obille A."/>
            <person name="Becker A."/>
            <person name="Abrahante J.E."/>
            <person name="Garbe J."/>
            <person name="Badalamenti J.P."/>
            <person name="Herman A."/>
            <person name="Mangelson H."/>
            <person name="Liachko I."/>
            <person name="Sullivan S."/>
            <person name="Sone E.D."/>
            <person name="Koren S."/>
            <person name="Silverstein K.A.T."/>
            <person name="Beckman K.B."/>
            <person name="Gohl D.M."/>
        </authorList>
    </citation>
    <scope>NUCLEOTIDE SEQUENCE</scope>
    <source>
        <strain evidence="3">Duluth1</strain>
        <tissue evidence="3">Whole animal</tissue>
    </source>
</reference>
<evidence type="ECO:0000313" key="4">
    <source>
        <dbReference type="Proteomes" id="UP000828390"/>
    </source>
</evidence>
<keyword evidence="4" id="KW-1185">Reference proteome</keyword>
<proteinExistence type="predicted"/>
<reference evidence="3" key="2">
    <citation type="submission" date="2020-11" db="EMBL/GenBank/DDBJ databases">
        <authorList>
            <person name="McCartney M.A."/>
            <person name="Auch B."/>
            <person name="Kono T."/>
            <person name="Mallez S."/>
            <person name="Becker A."/>
            <person name="Gohl D.M."/>
            <person name="Silverstein K.A.T."/>
            <person name="Koren S."/>
            <person name="Bechman K.B."/>
            <person name="Herman A."/>
            <person name="Abrahante J.E."/>
            <person name="Garbe J."/>
        </authorList>
    </citation>
    <scope>NUCLEOTIDE SEQUENCE</scope>
    <source>
        <strain evidence="3">Duluth1</strain>
        <tissue evidence="3">Whole animal</tissue>
    </source>
</reference>
<keyword evidence="2" id="KW-0812">Transmembrane</keyword>
<feature type="region of interest" description="Disordered" evidence="1">
    <location>
        <begin position="1"/>
        <end position="40"/>
    </location>
</feature>
<sequence length="89" mass="10776">MRKSVRVRTSDKRECERKREGERESDEKKCEKESEREKERDGFIRFQKYRFSKTLRVLFDVHCIGNCVINAMLCFTMLYRSVTNCSVRI</sequence>